<evidence type="ECO:0000313" key="3">
    <source>
        <dbReference type="Proteomes" id="UP001597425"/>
    </source>
</evidence>
<reference evidence="3" key="1">
    <citation type="journal article" date="2019" name="Int. J. Syst. Evol. Microbiol.">
        <title>The Global Catalogue of Microorganisms (GCM) 10K type strain sequencing project: providing services to taxonomists for standard genome sequencing and annotation.</title>
        <authorList>
            <consortium name="The Broad Institute Genomics Platform"/>
            <consortium name="The Broad Institute Genome Sequencing Center for Infectious Disease"/>
            <person name="Wu L."/>
            <person name="Ma J."/>
        </authorList>
    </citation>
    <scope>NUCLEOTIDE SEQUENCE [LARGE SCALE GENOMIC DNA]</scope>
    <source>
        <strain evidence="3">KCTC 12848</strain>
    </source>
</reference>
<sequence length="64" mass="6861">MASLNPFKACTFSETKLQLTLDGEPAAGAVIIRTVKWREKAVDTAMADKGGTVQLPAMYESSIT</sequence>
<accession>A0ABW5ECD0</accession>
<evidence type="ECO:0000313" key="2">
    <source>
        <dbReference type="EMBL" id="MFD2310729.1"/>
    </source>
</evidence>
<evidence type="ECO:0000259" key="1">
    <source>
        <dbReference type="Pfam" id="PF20598"/>
    </source>
</evidence>
<keyword evidence="3" id="KW-1185">Reference proteome</keyword>
<dbReference type="EMBL" id="JBHUJD010000011">
    <property type="protein sequence ID" value="MFD2310729.1"/>
    <property type="molecule type" value="Genomic_DNA"/>
</dbReference>
<gene>
    <name evidence="2" type="ORF">ACFSKX_09915</name>
</gene>
<name>A0ABW5ECD0_9GAMM</name>
<feature type="domain" description="DUF6795" evidence="1">
    <location>
        <begin position="18"/>
        <end position="62"/>
    </location>
</feature>
<dbReference type="Pfam" id="PF20598">
    <property type="entry name" value="DUF6795"/>
    <property type="match status" value="1"/>
</dbReference>
<organism evidence="2 3">
    <name type="scientific">Microbulbifer halophilus</name>
    <dbReference type="NCBI Taxonomy" id="453963"/>
    <lineage>
        <taxon>Bacteria</taxon>
        <taxon>Pseudomonadati</taxon>
        <taxon>Pseudomonadota</taxon>
        <taxon>Gammaproteobacteria</taxon>
        <taxon>Cellvibrionales</taxon>
        <taxon>Microbulbiferaceae</taxon>
        <taxon>Microbulbifer</taxon>
    </lineage>
</organism>
<dbReference type="InterPro" id="IPR046474">
    <property type="entry name" value="DUF6795"/>
</dbReference>
<comment type="caution">
    <text evidence="2">The sequence shown here is derived from an EMBL/GenBank/DDBJ whole genome shotgun (WGS) entry which is preliminary data.</text>
</comment>
<dbReference type="Proteomes" id="UP001597425">
    <property type="component" value="Unassembled WGS sequence"/>
</dbReference>
<dbReference type="RefSeq" id="WP_377535883.1">
    <property type="nucleotide sequence ID" value="NZ_JAPIVK010000037.1"/>
</dbReference>
<protein>
    <submittedName>
        <fullName evidence="2">DUF6795 domain-containing protein</fullName>
    </submittedName>
</protein>
<proteinExistence type="predicted"/>